<evidence type="ECO:0000313" key="2">
    <source>
        <dbReference type="EMBL" id="OCH96007.1"/>
    </source>
</evidence>
<reference evidence="2 3" key="1">
    <citation type="submission" date="2016-07" db="EMBL/GenBank/DDBJ databases">
        <title>Draft genome of the white-rot fungus Obba rivulosa 3A-2.</title>
        <authorList>
            <consortium name="DOE Joint Genome Institute"/>
            <person name="Miettinen O."/>
            <person name="Riley R."/>
            <person name="Acob R."/>
            <person name="Barry K."/>
            <person name="Cullen D."/>
            <person name="De Vries R."/>
            <person name="Hainaut M."/>
            <person name="Hatakka A."/>
            <person name="Henrissat B."/>
            <person name="Hilden K."/>
            <person name="Kuo R."/>
            <person name="Labutti K."/>
            <person name="Lipzen A."/>
            <person name="Makela M.R."/>
            <person name="Sandor L."/>
            <person name="Spatafora J.W."/>
            <person name="Grigoriev I.V."/>
            <person name="Hibbett D.S."/>
        </authorList>
    </citation>
    <scope>NUCLEOTIDE SEQUENCE [LARGE SCALE GENOMIC DNA]</scope>
    <source>
        <strain evidence="2 3">3A-2</strain>
    </source>
</reference>
<feature type="compositionally biased region" description="Polar residues" evidence="1">
    <location>
        <begin position="44"/>
        <end position="61"/>
    </location>
</feature>
<proteinExistence type="predicted"/>
<name>A0A8E2J822_9APHY</name>
<gene>
    <name evidence="2" type="ORF">OBBRIDRAFT_830601</name>
</gene>
<evidence type="ECO:0000313" key="3">
    <source>
        <dbReference type="Proteomes" id="UP000250043"/>
    </source>
</evidence>
<dbReference type="OrthoDB" id="2989199at2759"/>
<dbReference type="Proteomes" id="UP000250043">
    <property type="component" value="Unassembled WGS sequence"/>
</dbReference>
<dbReference type="EMBL" id="KV722333">
    <property type="protein sequence ID" value="OCH96007.1"/>
    <property type="molecule type" value="Genomic_DNA"/>
</dbReference>
<dbReference type="AlphaFoldDB" id="A0A8E2J822"/>
<feature type="region of interest" description="Disordered" evidence="1">
    <location>
        <begin position="1"/>
        <end position="156"/>
    </location>
</feature>
<accession>A0A8E2J822</accession>
<feature type="compositionally biased region" description="Polar residues" evidence="1">
    <location>
        <begin position="93"/>
        <end position="102"/>
    </location>
</feature>
<evidence type="ECO:0000256" key="1">
    <source>
        <dbReference type="SAM" id="MobiDB-lite"/>
    </source>
</evidence>
<keyword evidence="3" id="KW-1185">Reference proteome</keyword>
<organism evidence="2 3">
    <name type="scientific">Obba rivulosa</name>
    <dbReference type="NCBI Taxonomy" id="1052685"/>
    <lineage>
        <taxon>Eukaryota</taxon>
        <taxon>Fungi</taxon>
        <taxon>Dikarya</taxon>
        <taxon>Basidiomycota</taxon>
        <taxon>Agaricomycotina</taxon>
        <taxon>Agaricomycetes</taxon>
        <taxon>Polyporales</taxon>
        <taxon>Gelatoporiaceae</taxon>
        <taxon>Obba</taxon>
    </lineage>
</organism>
<protein>
    <submittedName>
        <fullName evidence="2">Uncharacterized protein</fullName>
    </submittedName>
</protein>
<feature type="compositionally biased region" description="Basic and acidic residues" evidence="1">
    <location>
        <begin position="76"/>
        <end position="88"/>
    </location>
</feature>
<feature type="compositionally biased region" description="Low complexity" evidence="1">
    <location>
        <begin position="117"/>
        <end position="134"/>
    </location>
</feature>
<sequence>MNIIRILNSEEESGADQISGFSDPPPEEALSGVRRSARPRRTKTGASAKQSAQSSWDQSGPQGDKRQRRLHTARLSAERAAKTPDGGRRQRTSGHAQPQRTGTDGGAPPANDTANEPAAIASGSLPLSSPSPARDLLKRAQQGAEADAASSGRRPFIMDIILDSRPPVSAYSEDVLMDAIERSHAFARGREREYVFTDRYSLDSYWADQAALWRGVADEAMNYPSAKRFRTSAERSTVSGDDNDARSTSADEFGGPSSSPMTPYSNMRSQSFGESHIHEVTSVSSNWDSDEDSSVKSPVSSV</sequence>
<feature type="compositionally biased region" description="Polar residues" evidence="1">
    <location>
        <begin position="234"/>
        <end position="273"/>
    </location>
</feature>
<feature type="region of interest" description="Disordered" evidence="1">
    <location>
        <begin position="228"/>
        <end position="302"/>
    </location>
</feature>